<dbReference type="Gene3D" id="3.40.50.2300">
    <property type="match status" value="2"/>
</dbReference>
<keyword evidence="2 5" id="KW-0238">DNA-binding</keyword>
<dbReference type="RefSeq" id="WP_309481258.1">
    <property type="nucleotide sequence ID" value="NZ_CP133720.1"/>
</dbReference>
<dbReference type="InterPro" id="IPR000843">
    <property type="entry name" value="HTH_LacI"/>
</dbReference>
<dbReference type="SUPFAM" id="SSF53822">
    <property type="entry name" value="Periplasmic binding protein-like I"/>
    <property type="match status" value="1"/>
</dbReference>
<protein>
    <submittedName>
        <fullName evidence="5">LacI family DNA-binding transcriptional regulator</fullName>
    </submittedName>
</protein>
<keyword evidence="3" id="KW-0804">Transcription</keyword>
<dbReference type="SUPFAM" id="SSF47413">
    <property type="entry name" value="lambda repressor-like DNA-binding domains"/>
    <property type="match status" value="1"/>
</dbReference>
<dbReference type="PROSITE" id="PS00356">
    <property type="entry name" value="HTH_LACI_1"/>
    <property type="match status" value="1"/>
</dbReference>
<dbReference type="Pfam" id="PF00356">
    <property type="entry name" value="LacI"/>
    <property type="match status" value="1"/>
</dbReference>
<evidence type="ECO:0000259" key="4">
    <source>
        <dbReference type="PROSITE" id="PS50932"/>
    </source>
</evidence>
<dbReference type="CDD" id="cd06295">
    <property type="entry name" value="PBP1_CelR"/>
    <property type="match status" value="1"/>
</dbReference>
<dbReference type="GO" id="GO:0003677">
    <property type="term" value="F:DNA binding"/>
    <property type="evidence" value="ECO:0007669"/>
    <property type="project" value="UniProtKB-KW"/>
</dbReference>
<dbReference type="CDD" id="cd01392">
    <property type="entry name" value="HTH_LacI"/>
    <property type="match status" value="1"/>
</dbReference>
<feature type="domain" description="HTH lacI-type" evidence="4">
    <location>
        <begin position="17"/>
        <end position="69"/>
    </location>
</feature>
<dbReference type="SMART" id="SM00354">
    <property type="entry name" value="HTH_LACI"/>
    <property type="match status" value="1"/>
</dbReference>
<organism evidence="5 6">
    <name type="scientific">Undibacterium cyanobacteriorum</name>
    <dbReference type="NCBI Taxonomy" id="3073561"/>
    <lineage>
        <taxon>Bacteria</taxon>
        <taxon>Pseudomonadati</taxon>
        <taxon>Pseudomonadota</taxon>
        <taxon>Betaproteobacteria</taxon>
        <taxon>Burkholderiales</taxon>
        <taxon>Oxalobacteraceae</taxon>
        <taxon>Undibacterium</taxon>
    </lineage>
</organism>
<keyword evidence="1" id="KW-0805">Transcription regulation</keyword>
<accession>A0ABY9REW2</accession>
<dbReference type="Proteomes" id="UP001181355">
    <property type="component" value="Chromosome"/>
</dbReference>
<dbReference type="PANTHER" id="PTHR30146:SF120">
    <property type="entry name" value="ALANINE RACEMASE"/>
    <property type="match status" value="1"/>
</dbReference>
<evidence type="ECO:0000256" key="1">
    <source>
        <dbReference type="ARBA" id="ARBA00023015"/>
    </source>
</evidence>
<keyword evidence="6" id="KW-1185">Reference proteome</keyword>
<dbReference type="PANTHER" id="PTHR30146">
    <property type="entry name" value="LACI-RELATED TRANSCRIPTIONAL REPRESSOR"/>
    <property type="match status" value="1"/>
</dbReference>
<dbReference type="PROSITE" id="PS50932">
    <property type="entry name" value="HTH_LACI_2"/>
    <property type="match status" value="1"/>
</dbReference>
<proteinExistence type="predicted"/>
<evidence type="ECO:0000256" key="3">
    <source>
        <dbReference type="ARBA" id="ARBA00023163"/>
    </source>
</evidence>
<evidence type="ECO:0000313" key="5">
    <source>
        <dbReference type="EMBL" id="WMW79763.1"/>
    </source>
</evidence>
<dbReference type="InterPro" id="IPR046335">
    <property type="entry name" value="LacI/GalR-like_sensor"/>
</dbReference>
<dbReference type="Gene3D" id="1.10.260.40">
    <property type="entry name" value="lambda repressor-like DNA-binding domains"/>
    <property type="match status" value="1"/>
</dbReference>
<sequence>MTKKASSESKDQRRLQMADIARLAGVSTSTVSRALSKSPLIGEETRQRIEALAKSLNYSINVGAQNLRLKQNKTVAVVVPFDTASHQHLSDPFFLGIIGSIADALTERGYDMLLTRVSAEELDAAAQIYDTGRAIGVILIGQWRHHDQLNQMAARKVPIVVWGAQIPQQLYVTVGSDNVAGGRLACQHLIDAGKKRIAFFGDTQLPEVAHRYQGYCQALQAAGMAVDPNLVLSAAFTEEGGRWAVETLLSRGVTFDAVFACSDLLAMTAINLFRASGLAVPQDVAVVGYDDIALARYFHPPLSTIRQPIAAAGEALVSAVLALSEQNTTGPQLLETTLVARQSS</sequence>
<reference evidence="5" key="1">
    <citation type="submission" date="2023-09" db="EMBL/GenBank/DDBJ databases">
        <title>Undibacterium sp. 20NA77.5 isolated from freshwater.</title>
        <authorList>
            <person name="Le V."/>
            <person name="Ko S.-R."/>
            <person name="Ahn C.-Y."/>
            <person name="Oh H.-M."/>
        </authorList>
    </citation>
    <scope>NUCLEOTIDE SEQUENCE</scope>
    <source>
        <strain evidence="5">20NA77.5</strain>
    </source>
</reference>
<dbReference type="InterPro" id="IPR028082">
    <property type="entry name" value="Peripla_BP_I"/>
</dbReference>
<evidence type="ECO:0000256" key="2">
    <source>
        <dbReference type="ARBA" id="ARBA00023125"/>
    </source>
</evidence>
<evidence type="ECO:0000313" key="6">
    <source>
        <dbReference type="Proteomes" id="UP001181355"/>
    </source>
</evidence>
<gene>
    <name evidence="5" type="ORF">RF679_14020</name>
</gene>
<name>A0ABY9REW2_9BURK</name>
<dbReference type="EMBL" id="CP133720">
    <property type="protein sequence ID" value="WMW79763.1"/>
    <property type="molecule type" value="Genomic_DNA"/>
</dbReference>
<dbReference type="Pfam" id="PF13377">
    <property type="entry name" value="Peripla_BP_3"/>
    <property type="match status" value="1"/>
</dbReference>
<dbReference type="InterPro" id="IPR010982">
    <property type="entry name" value="Lambda_DNA-bd_dom_sf"/>
</dbReference>